<protein>
    <recommendedName>
        <fullName evidence="1">diguanylate cyclase</fullName>
        <ecNumber evidence="1">2.7.7.65</ecNumber>
    </recommendedName>
</protein>
<dbReference type="HOGENOM" id="CLU_543941_0_0_4"/>
<accession>Q3SGT2</accession>
<feature type="domain" description="GGDEF" evidence="4">
    <location>
        <begin position="361"/>
        <end position="494"/>
    </location>
</feature>
<dbReference type="PANTHER" id="PTHR45138:SF9">
    <property type="entry name" value="DIGUANYLATE CYCLASE DGCM-RELATED"/>
    <property type="match status" value="1"/>
</dbReference>
<keyword evidence="3" id="KW-1133">Transmembrane helix</keyword>
<evidence type="ECO:0000259" key="4">
    <source>
        <dbReference type="PROSITE" id="PS50887"/>
    </source>
</evidence>
<dbReference type="PANTHER" id="PTHR45138">
    <property type="entry name" value="REGULATORY COMPONENTS OF SENSORY TRANSDUCTION SYSTEM"/>
    <property type="match status" value="1"/>
</dbReference>
<dbReference type="InterPro" id="IPR050469">
    <property type="entry name" value="Diguanylate_Cyclase"/>
</dbReference>
<dbReference type="EMBL" id="CP000116">
    <property type="protein sequence ID" value="AAZ98165.1"/>
    <property type="molecule type" value="Genomic_DNA"/>
</dbReference>
<dbReference type="PROSITE" id="PS50887">
    <property type="entry name" value="GGDEF"/>
    <property type="match status" value="1"/>
</dbReference>
<dbReference type="NCBIfam" id="TIGR00254">
    <property type="entry name" value="GGDEF"/>
    <property type="match status" value="1"/>
</dbReference>
<gene>
    <name evidence="5" type="ordered locus">Tbd_2212</name>
</gene>
<dbReference type="eggNOG" id="COG3706">
    <property type="taxonomic scope" value="Bacteria"/>
</dbReference>
<dbReference type="KEGG" id="tbd:Tbd_2212"/>
<comment type="catalytic activity">
    <reaction evidence="2">
        <text>2 GTP = 3',3'-c-di-GMP + 2 diphosphate</text>
        <dbReference type="Rhea" id="RHEA:24898"/>
        <dbReference type="ChEBI" id="CHEBI:33019"/>
        <dbReference type="ChEBI" id="CHEBI:37565"/>
        <dbReference type="ChEBI" id="CHEBI:58805"/>
        <dbReference type="EC" id="2.7.7.65"/>
    </reaction>
</comment>
<sequence>MPAHAPARAATASLRRHFVWLLLGVVLMLVGGVGLSLWFSLKAERQNRDGLLRLHAESARDGVKRRLDHYRSLVDKLARDPELEDLLRFGGSPAPQDWVQSRQPLIPDLHGLTLLTPEGEVLGDGTTLRIGPDCRAELRSRQPLRGRRLHLQRGVGGRDHLDLVSAVRGVDNELLGGVLLSMRLDALKRILEEAAHPGQTLTLLDAAGKTVVSNGEVADAAHEVRLDVGEGGWTLVGRMPGQTLTHSGKAQLIAGGATLLAVLLLLQASMLHLRRAMLRDIDATRDALTALAHGEPVQAIVPHYVEFAPTAGEINLIALQLQAQREQLEHLSLTDPLTGLPNRRAFETRFPQALGFAGRGLRIALVLLDIDYFKRINDSFGHGVGDQVLLALAQTLKALTRRADLPARLAGDEFVILLADLDTAGVALWYRRLADHFRSELAALGLDIQTGISAGQTWLRRTSRDTMNDALGRADRALYQAKASGRNQIVIDAPLDETGAG</sequence>
<keyword evidence="3" id="KW-0472">Membrane</keyword>
<dbReference type="CDD" id="cd01949">
    <property type="entry name" value="GGDEF"/>
    <property type="match status" value="1"/>
</dbReference>
<dbReference type="OrthoDB" id="8929028at2"/>
<dbReference type="SUPFAM" id="SSF55073">
    <property type="entry name" value="Nucleotide cyclase"/>
    <property type="match status" value="1"/>
</dbReference>
<evidence type="ECO:0000256" key="2">
    <source>
        <dbReference type="ARBA" id="ARBA00034247"/>
    </source>
</evidence>
<evidence type="ECO:0000313" key="5">
    <source>
        <dbReference type="EMBL" id="AAZ98165.1"/>
    </source>
</evidence>
<keyword evidence="6" id="KW-1185">Reference proteome</keyword>
<evidence type="ECO:0000313" key="6">
    <source>
        <dbReference type="Proteomes" id="UP000008291"/>
    </source>
</evidence>
<dbReference type="AlphaFoldDB" id="Q3SGT2"/>
<dbReference type="SMART" id="SM00267">
    <property type="entry name" value="GGDEF"/>
    <property type="match status" value="1"/>
</dbReference>
<dbReference type="STRING" id="292415.Tbd_2212"/>
<dbReference type="InterPro" id="IPR043128">
    <property type="entry name" value="Rev_trsase/Diguanyl_cyclase"/>
</dbReference>
<dbReference type="EC" id="2.7.7.65" evidence="1"/>
<reference evidence="5 6" key="1">
    <citation type="journal article" date="2006" name="J. Bacteriol.">
        <title>The genome sequence of the obligately chemolithoautotrophic, facultatively anaerobic bacterium Thiobacillus denitrificans.</title>
        <authorList>
            <person name="Beller H.R."/>
            <person name="Chain P.S."/>
            <person name="Letain T.E."/>
            <person name="Chakicherla A."/>
            <person name="Larimer F.W."/>
            <person name="Richardson P.M."/>
            <person name="Coleman M.A."/>
            <person name="Wood A.P."/>
            <person name="Kelly D.P."/>
        </authorList>
    </citation>
    <scope>NUCLEOTIDE SEQUENCE [LARGE SCALE GENOMIC DNA]</scope>
    <source>
        <strain evidence="5 6">ATCC 25259</strain>
    </source>
</reference>
<name>Q3SGT2_THIDA</name>
<dbReference type="GO" id="GO:0052621">
    <property type="term" value="F:diguanylate cyclase activity"/>
    <property type="evidence" value="ECO:0007669"/>
    <property type="project" value="UniProtKB-EC"/>
</dbReference>
<feature type="transmembrane region" description="Helical" evidence="3">
    <location>
        <begin position="18"/>
        <end position="39"/>
    </location>
</feature>
<dbReference type="Gene3D" id="3.30.70.270">
    <property type="match status" value="1"/>
</dbReference>
<dbReference type="InterPro" id="IPR029787">
    <property type="entry name" value="Nucleotide_cyclase"/>
</dbReference>
<dbReference type="Proteomes" id="UP000008291">
    <property type="component" value="Chromosome"/>
</dbReference>
<dbReference type="Pfam" id="PF00990">
    <property type="entry name" value="GGDEF"/>
    <property type="match status" value="1"/>
</dbReference>
<evidence type="ECO:0000256" key="1">
    <source>
        <dbReference type="ARBA" id="ARBA00012528"/>
    </source>
</evidence>
<evidence type="ECO:0000256" key="3">
    <source>
        <dbReference type="SAM" id="Phobius"/>
    </source>
</evidence>
<keyword evidence="3" id="KW-0812">Transmembrane</keyword>
<dbReference type="InterPro" id="IPR000160">
    <property type="entry name" value="GGDEF_dom"/>
</dbReference>
<proteinExistence type="predicted"/>
<organism evidence="5 6">
    <name type="scientific">Thiobacillus denitrificans (strain ATCC 25259 / T1)</name>
    <dbReference type="NCBI Taxonomy" id="292415"/>
    <lineage>
        <taxon>Bacteria</taxon>
        <taxon>Pseudomonadati</taxon>
        <taxon>Pseudomonadota</taxon>
        <taxon>Betaproteobacteria</taxon>
        <taxon>Nitrosomonadales</taxon>
        <taxon>Thiobacillaceae</taxon>
        <taxon>Thiobacillus</taxon>
    </lineage>
</organism>